<comment type="caution">
    <text evidence="1">The sequence shown here is derived from an EMBL/GenBank/DDBJ whole genome shotgun (WGS) entry which is preliminary data.</text>
</comment>
<proteinExistence type="predicted"/>
<dbReference type="EMBL" id="JEMT01013272">
    <property type="protein sequence ID" value="EXX74065.1"/>
    <property type="molecule type" value="Genomic_DNA"/>
</dbReference>
<dbReference type="AlphaFoldDB" id="A0A015K391"/>
<evidence type="ECO:0000313" key="2">
    <source>
        <dbReference type="Proteomes" id="UP000022910"/>
    </source>
</evidence>
<organism evidence="1 2">
    <name type="scientific">Rhizophagus irregularis (strain DAOM 197198w)</name>
    <name type="common">Glomus intraradices</name>
    <dbReference type="NCBI Taxonomy" id="1432141"/>
    <lineage>
        <taxon>Eukaryota</taxon>
        <taxon>Fungi</taxon>
        <taxon>Fungi incertae sedis</taxon>
        <taxon>Mucoromycota</taxon>
        <taxon>Glomeromycotina</taxon>
        <taxon>Glomeromycetes</taxon>
        <taxon>Glomerales</taxon>
        <taxon>Glomeraceae</taxon>
        <taxon>Rhizophagus</taxon>
    </lineage>
</organism>
<dbReference type="STRING" id="1432141.A0A015K391"/>
<protein>
    <recommendedName>
        <fullName evidence="3">F-box domain-containing protein</fullName>
    </recommendedName>
</protein>
<sequence>MSCSKIFSGELPELTYDTLKYFKNDFSTLHSCILVNRLWCRLAIPLLWENPFSNPKKNYNFIESYLNNLNGDLKAELNEYRIEDNLFPSNTLFNYPSLLKYLNTWKILSPVYKWSENAVKTLKPEKRDLSEIENFQRLIQILLYKLIIDNDANLHTLEIEIHCGTRNSYFNNILELLLQNPNFIIHNVKNLNFYIRDEFYRGNNYMIAKNHILQLINLHQNLKKISLTADKFLLYQSLLLTKDYNCSNTLNTIILDHVNFKDIINLDIIFDQLKVLESVHLIYCRSLNTSFIQQIINLNRPFKLKSLIIDKGSQIDDSSFQLLLQKCGGYLENFGDNFGVQSEILLESIIKYCKNIKSLYLSKFKDQIVYLLFDLIENMKQSLNYLTLSVAGCENCIESSSIVLQNLGQVLPFKLEYLNLNLHIKMSDFEVFLKNSQDTFIKKLLINNLEGQDFLPYIKEYIMKKKRVKYLAIMHSFESTSDDENYDYKELASLKDEVEEFKLYDIKVQRLYSLLISFYEFTRD</sequence>
<reference evidence="1 2" key="1">
    <citation type="submission" date="2014-02" db="EMBL/GenBank/DDBJ databases">
        <title>Single nucleus genome sequencing reveals high similarity among nuclei of an endomycorrhizal fungus.</title>
        <authorList>
            <person name="Lin K."/>
            <person name="Geurts R."/>
            <person name="Zhang Z."/>
            <person name="Limpens E."/>
            <person name="Saunders D.G."/>
            <person name="Mu D."/>
            <person name="Pang E."/>
            <person name="Cao H."/>
            <person name="Cha H."/>
            <person name="Lin T."/>
            <person name="Zhou Q."/>
            <person name="Shang Y."/>
            <person name="Li Y."/>
            <person name="Ivanov S."/>
            <person name="Sharma T."/>
            <person name="Velzen R.V."/>
            <person name="Ruijter N.D."/>
            <person name="Aanen D.K."/>
            <person name="Win J."/>
            <person name="Kamoun S."/>
            <person name="Bisseling T."/>
            <person name="Huang S."/>
        </authorList>
    </citation>
    <scope>NUCLEOTIDE SEQUENCE [LARGE SCALE GENOMIC DNA]</scope>
    <source>
        <strain evidence="2">DAOM197198w</strain>
    </source>
</reference>
<gene>
    <name evidence="1" type="ORF">RirG_054540</name>
</gene>
<name>A0A015K391_RHIIW</name>
<dbReference type="HOGENOM" id="CLU_028913_2_1_1"/>
<dbReference type="Proteomes" id="UP000022910">
    <property type="component" value="Unassembled WGS sequence"/>
</dbReference>
<keyword evidence="2" id="KW-1185">Reference proteome</keyword>
<accession>A0A015K391</accession>
<evidence type="ECO:0000313" key="1">
    <source>
        <dbReference type="EMBL" id="EXX74065.1"/>
    </source>
</evidence>
<evidence type="ECO:0008006" key="3">
    <source>
        <dbReference type="Google" id="ProtNLM"/>
    </source>
</evidence>
<dbReference type="OrthoDB" id="2323565at2759"/>